<protein>
    <recommendedName>
        <fullName evidence="4">CRISPR-associated protein Csx17</fullName>
    </recommendedName>
</protein>
<feature type="region of interest" description="Disordered" evidence="1">
    <location>
        <begin position="374"/>
        <end position="420"/>
    </location>
</feature>
<dbReference type="EMBL" id="JBHSFQ010000014">
    <property type="protein sequence ID" value="MFC4563224.1"/>
    <property type="molecule type" value="Genomic_DNA"/>
</dbReference>
<organism evidence="2 3">
    <name type="scientific">Nocardiopsis mangrovi</name>
    <dbReference type="NCBI Taxonomy" id="1179818"/>
    <lineage>
        <taxon>Bacteria</taxon>
        <taxon>Bacillati</taxon>
        <taxon>Actinomycetota</taxon>
        <taxon>Actinomycetes</taxon>
        <taxon>Streptosporangiales</taxon>
        <taxon>Nocardiopsidaceae</taxon>
        <taxon>Nocardiopsis</taxon>
    </lineage>
</organism>
<name>A0ABV9DZ86_9ACTN</name>
<reference evidence="3" key="1">
    <citation type="journal article" date="2019" name="Int. J. Syst. Evol. Microbiol.">
        <title>The Global Catalogue of Microorganisms (GCM) 10K type strain sequencing project: providing services to taxonomists for standard genome sequencing and annotation.</title>
        <authorList>
            <consortium name="The Broad Institute Genomics Platform"/>
            <consortium name="The Broad Institute Genome Sequencing Center for Infectious Disease"/>
            <person name="Wu L."/>
            <person name="Ma J."/>
        </authorList>
    </citation>
    <scope>NUCLEOTIDE SEQUENCE [LARGE SCALE GENOMIC DNA]</scope>
    <source>
        <strain evidence="3">XZYJ18</strain>
    </source>
</reference>
<dbReference type="Proteomes" id="UP001595923">
    <property type="component" value="Unassembled WGS sequence"/>
</dbReference>
<evidence type="ECO:0000256" key="1">
    <source>
        <dbReference type="SAM" id="MobiDB-lite"/>
    </source>
</evidence>
<gene>
    <name evidence="2" type="ORF">ACFO4E_15270</name>
</gene>
<sequence>MTISALVPDDRSSGTGRAAYAYLALRYVLTESLVVRSRYDPLRITTDPVISGRAQRGMLAAALRHARRDDLVEGWIARGDSIRFAPAFPRLEDASGAAMTVPAPRCWHSHLPPESDSQHLADLVAAPGAPGIAYRSLGGLVTPDLGHRAVPLTRTEQYLGVARGDAGRNAMPFFTTSLEPGQVFEARWQLRAATGAELRVLAGRVLDVLAAADGLLSLGSGGSRAHGGGIRITPAQGGAEPLVADRVDAGRGPWPRGDSRDLLVLAPALIDDHLGRPSPGSLRAAAAATLLAVLGPGAAEVTGAHIDQQVVGAYHRMYRGPMAERWAVAPGSHVRLRALRDIALDEIRAVEARPLGRRAADGHGAAALLPIAEPAGVPADRSPLSRPGGAHPEPGRRFAVPGGRPGPEGTELRTRPVPLADGSPAWVEPRWVAAEAAADPSDSPVARLQDALLSRAAAEPVRAHARQLARRSARLPAPALLGRLREVVTVPGHAPAAVLSRLAGVVRGDPAAAAPHAPFGEAARQAAALATVPFGTGEVSLPDWLERAAADPAAWWEQAGPDDTDLAAALTPVDLAWTAGAGPSSASAAWRIRPDVLARLTLLLVSTWLSAAAQPGTGTDPAPREATG</sequence>
<evidence type="ECO:0000313" key="3">
    <source>
        <dbReference type="Proteomes" id="UP001595923"/>
    </source>
</evidence>
<keyword evidence="3" id="KW-1185">Reference proteome</keyword>
<evidence type="ECO:0008006" key="4">
    <source>
        <dbReference type="Google" id="ProtNLM"/>
    </source>
</evidence>
<comment type="caution">
    <text evidence="2">The sequence shown here is derived from an EMBL/GenBank/DDBJ whole genome shotgun (WGS) entry which is preliminary data.</text>
</comment>
<proteinExistence type="predicted"/>
<accession>A0ABV9DZ86</accession>
<dbReference type="RefSeq" id="WP_378575157.1">
    <property type="nucleotide sequence ID" value="NZ_JBHSFQ010000014.1"/>
</dbReference>
<evidence type="ECO:0000313" key="2">
    <source>
        <dbReference type="EMBL" id="MFC4563224.1"/>
    </source>
</evidence>